<feature type="compositionally biased region" description="Polar residues" evidence="1">
    <location>
        <begin position="556"/>
        <end position="566"/>
    </location>
</feature>
<name>A0A0D2NY75_HYPSF</name>
<evidence type="ECO:0000313" key="2">
    <source>
        <dbReference type="EMBL" id="KJA13430.1"/>
    </source>
</evidence>
<dbReference type="Proteomes" id="UP000054270">
    <property type="component" value="Unassembled WGS sequence"/>
</dbReference>
<proteinExistence type="predicted"/>
<feature type="compositionally biased region" description="Basic and acidic residues" evidence="1">
    <location>
        <begin position="496"/>
        <end position="506"/>
    </location>
</feature>
<sequence>MVCFLNLPPEIINCILHDLSPPDVVACQLSNKFLDTTVRESVMLQYKLALTRAFAKDSPLSHSLTADRLDALKNIENSWISMKPDFSLTVPVSLRQSGVYDLTAGVYLLSDLARTSLGFLRLPEKESDVPQWAMHKVGKLIIDVGLCVYEHDLMAIVTSTVRIGNDGAPNTFDIGLDLVELSTRKPHPLAKSNPIFVMNSAWEKPAVGIEIVGKHLALVLSFNARGHPQDRIYIFEWQTGVCVASFESRSHTYAGLIFLDEINIVLPNTRNNTLDIYQIPPAPTVEPLRPILVLSLPPLIEGRILGFATCRAEPNPVSKESYPAMRARAATSGRNASRSHTDIVPNRGFLLKSSTALCMFELRVHVLEFNIVPGGGLQMGFPFRYSFTFVVQRQALLDLVFAHARKSTDPPASSATPLNPALPPMLPYAEWGPSRTAWFGSNENDVSPHWITTSAGRRCVRMAASTAATPEGERFFICEFGGDIVPPKSTDGDSDPLGKGKGKAEEPDASNASKPHKSKRPTARSIEEADRRADLEWSRARRASRAANPSNSDANTSTHAGPSTATPEIVHAADDTKEAAEGETIGDDNWPHGAHPAISYTSWVLEQAHGVGEDAIDPYAFEDLQDESDLETDDENEGINDLHDHIHAHGSENGDNGVPFHPVFATTDDGDDEQSDNGFVEELQNLHNHHFDHDSDYGDQSVDDHDENWAIDPLPDSEEDTLVVSGERVLDCPEVFREPIHHNLPYIVRGSRDRYRWDGVLLDEERVIGIHATDASHVEKIEIVHFG</sequence>
<organism evidence="2 3">
    <name type="scientific">Hypholoma sublateritium (strain FD-334 SS-4)</name>
    <dbReference type="NCBI Taxonomy" id="945553"/>
    <lineage>
        <taxon>Eukaryota</taxon>
        <taxon>Fungi</taxon>
        <taxon>Dikarya</taxon>
        <taxon>Basidiomycota</taxon>
        <taxon>Agaricomycotina</taxon>
        <taxon>Agaricomycetes</taxon>
        <taxon>Agaricomycetidae</taxon>
        <taxon>Agaricales</taxon>
        <taxon>Agaricineae</taxon>
        <taxon>Strophariaceae</taxon>
        <taxon>Hypholoma</taxon>
    </lineage>
</organism>
<dbReference type="STRING" id="945553.A0A0D2NY75"/>
<dbReference type="CDD" id="cd09917">
    <property type="entry name" value="F-box_SF"/>
    <property type="match status" value="1"/>
</dbReference>
<evidence type="ECO:0000256" key="1">
    <source>
        <dbReference type="SAM" id="MobiDB-lite"/>
    </source>
</evidence>
<reference evidence="3" key="1">
    <citation type="submission" date="2014-04" db="EMBL/GenBank/DDBJ databases">
        <title>Evolutionary Origins and Diversification of the Mycorrhizal Mutualists.</title>
        <authorList>
            <consortium name="DOE Joint Genome Institute"/>
            <consortium name="Mycorrhizal Genomics Consortium"/>
            <person name="Kohler A."/>
            <person name="Kuo A."/>
            <person name="Nagy L.G."/>
            <person name="Floudas D."/>
            <person name="Copeland A."/>
            <person name="Barry K.W."/>
            <person name="Cichocki N."/>
            <person name="Veneault-Fourrey C."/>
            <person name="LaButti K."/>
            <person name="Lindquist E.A."/>
            <person name="Lipzen A."/>
            <person name="Lundell T."/>
            <person name="Morin E."/>
            <person name="Murat C."/>
            <person name="Riley R."/>
            <person name="Ohm R."/>
            <person name="Sun H."/>
            <person name="Tunlid A."/>
            <person name="Henrissat B."/>
            <person name="Grigoriev I.V."/>
            <person name="Hibbett D.S."/>
            <person name="Martin F."/>
        </authorList>
    </citation>
    <scope>NUCLEOTIDE SEQUENCE [LARGE SCALE GENOMIC DNA]</scope>
    <source>
        <strain evidence="3">FD-334 SS-4</strain>
    </source>
</reference>
<accession>A0A0D2NY75</accession>
<evidence type="ECO:0000313" key="3">
    <source>
        <dbReference type="Proteomes" id="UP000054270"/>
    </source>
</evidence>
<evidence type="ECO:0008006" key="4">
    <source>
        <dbReference type="Google" id="ProtNLM"/>
    </source>
</evidence>
<dbReference type="AlphaFoldDB" id="A0A0D2NY75"/>
<gene>
    <name evidence="2" type="ORF">HYPSUDRAFT_49830</name>
</gene>
<dbReference type="OrthoDB" id="2751409at2759"/>
<keyword evidence="3" id="KW-1185">Reference proteome</keyword>
<feature type="region of interest" description="Disordered" evidence="1">
    <location>
        <begin position="486"/>
        <end position="566"/>
    </location>
</feature>
<feature type="compositionally biased region" description="Low complexity" evidence="1">
    <location>
        <begin position="545"/>
        <end position="555"/>
    </location>
</feature>
<dbReference type="EMBL" id="KN817742">
    <property type="protein sequence ID" value="KJA13430.1"/>
    <property type="molecule type" value="Genomic_DNA"/>
</dbReference>
<feature type="compositionally biased region" description="Basic and acidic residues" evidence="1">
    <location>
        <begin position="525"/>
        <end position="539"/>
    </location>
</feature>
<protein>
    <recommendedName>
        <fullName evidence="4">F-box domain-containing protein</fullName>
    </recommendedName>
</protein>